<keyword evidence="3" id="KW-1185">Reference proteome</keyword>
<dbReference type="EMBL" id="JADNRY010000245">
    <property type="protein sequence ID" value="KAF9060418.1"/>
    <property type="molecule type" value="Genomic_DNA"/>
</dbReference>
<dbReference type="OrthoDB" id="2896080at2759"/>
<proteinExistence type="predicted"/>
<feature type="region of interest" description="Disordered" evidence="1">
    <location>
        <begin position="295"/>
        <end position="317"/>
    </location>
</feature>
<gene>
    <name evidence="2" type="ORF">BDP27DRAFT_1493494</name>
</gene>
<evidence type="ECO:0000256" key="1">
    <source>
        <dbReference type="SAM" id="MobiDB-lite"/>
    </source>
</evidence>
<organism evidence="2 3">
    <name type="scientific">Rhodocollybia butyracea</name>
    <dbReference type="NCBI Taxonomy" id="206335"/>
    <lineage>
        <taxon>Eukaryota</taxon>
        <taxon>Fungi</taxon>
        <taxon>Dikarya</taxon>
        <taxon>Basidiomycota</taxon>
        <taxon>Agaricomycotina</taxon>
        <taxon>Agaricomycetes</taxon>
        <taxon>Agaricomycetidae</taxon>
        <taxon>Agaricales</taxon>
        <taxon>Marasmiineae</taxon>
        <taxon>Omphalotaceae</taxon>
        <taxon>Rhodocollybia</taxon>
    </lineage>
</organism>
<evidence type="ECO:0000313" key="2">
    <source>
        <dbReference type="EMBL" id="KAF9060418.1"/>
    </source>
</evidence>
<feature type="compositionally biased region" description="Basic and acidic residues" evidence="1">
    <location>
        <begin position="296"/>
        <end position="317"/>
    </location>
</feature>
<reference evidence="2" key="1">
    <citation type="submission" date="2020-11" db="EMBL/GenBank/DDBJ databases">
        <authorList>
            <consortium name="DOE Joint Genome Institute"/>
            <person name="Ahrendt S."/>
            <person name="Riley R."/>
            <person name="Andreopoulos W."/>
            <person name="Labutti K."/>
            <person name="Pangilinan J."/>
            <person name="Ruiz-Duenas F.J."/>
            <person name="Barrasa J.M."/>
            <person name="Sanchez-Garcia M."/>
            <person name="Camarero S."/>
            <person name="Miyauchi S."/>
            <person name="Serrano A."/>
            <person name="Linde D."/>
            <person name="Babiker R."/>
            <person name="Drula E."/>
            <person name="Ayuso-Fernandez I."/>
            <person name="Pacheco R."/>
            <person name="Padilla G."/>
            <person name="Ferreira P."/>
            <person name="Barriuso J."/>
            <person name="Kellner H."/>
            <person name="Castanera R."/>
            <person name="Alfaro M."/>
            <person name="Ramirez L."/>
            <person name="Pisabarro A.G."/>
            <person name="Kuo A."/>
            <person name="Tritt A."/>
            <person name="Lipzen A."/>
            <person name="He G."/>
            <person name="Yan M."/>
            <person name="Ng V."/>
            <person name="Cullen D."/>
            <person name="Martin F."/>
            <person name="Rosso M.-N."/>
            <person name="Henrissat B."/>
            <person name="Hibbett D."/>
            <person name="Martinez A.T."/>
            <person name="Grigoriev I.V."/>
        </authorList>
    </citation>
    <scope>NUCLEOTIDE SEQUENCE</scope>
    <source>
        <strain evidence="2">AH 40177</strain>
    </source>
</reference>
<accession>A0A9P5PBH6</accession>
<comment type="caution">
    <text evidence="2">The sequence shown here is derived from an EMBL/GenBank/DDBJ whole genome shotgun (WGS) entry which is preliminary data.</text>
</comment>
<evidence type="ECO:0000313" key="3">
    <source>
        <dbReference type="Proteomes" id="UP000772434"/>
    </source>
</evidence>
<dbReference type="AlphaFoldDB" id="A0A9P5PBH6"/>
<dbReference type="Proteomes" id="UP000772434">
    <property type="component" value="Unassembled WGS sequence"/>
</dbReference>
<sequence>MSYTMIMPYQTSLSVSNLKSRGHSTAFNPCNLEHDWYPAWNEVFIDIKSLLSDVYIYPQYYLWLRDSEYLPLTLRERMVERLDPNEDGVTRPLDDADRALVPLQADFGDAYLAQLLASSEPIDGDTSFGSEITVSGSPKDLRPDFSVTHLTTRPLHGDRATSAYGNNRAGRKILHECHFVICPSRQLSELAKMDALAGLFGEAQDDLAMYANRYFLADGGLRRDKLLLWACVGAFWTWVSVSREDVPAWNWKRGSFAFGANPSLFYSMFLEPFELCTPDSDAQINFLATHYFQPDQIHEPNDRGDLESGSDHNMNEG</sequence>
<name>A0A9P5PBH6_9AGAR</name>
<protein>
    <submittedName>
        <fullName evidence="2">Uncharacterized protein</fullName>
    </submittedName>
</protein>